<protein>
    <recommendedName>
        <fullName evidence="6">Lysozyme</fullName>
        <ecNumber evidence="6">3.2.1.17</ecNumber>
    </recommendedName>
</protein>
<dbReference type="GO" id="GO:0031640">
    <property type="term" value="P:killing of cells of another organism"/>
    <property type="evidence" value="ECO:0007669"/>
    <property type="project" value="UniProtKB-KW"/>
</dbReference>
<dbReference type="Proteomes" id="UP000218731">
    <property type="component" value="Plasmid pKF715C"/>
</dbReference>
<dbReference type="EMBL" id="AP015032">
    <property type="protein sequence ID" value="BAW27437.1"/>
    <property type="molecule type" value="Genomic_DNA"/>
</dbReference>
<proteinExistence type="inferred from homology"/>
<evidence type="ECO:0000256" key="5">
    <source>
        <dbReference type="ARBA" id="ARBA00023295"/>
    </source>
</evidence>
<dbReference type="InterPro" id="IPR051018">
    <property type="entry name" value="Bacteriophage_GH24"/>
</dbReference>
<dbReference type="InterPro" id="IPR034690">
    <property type="entry name" value="Endolysin_T4_type"/>
</dbReference>
<keyword evidence="2 6" id="KW-0929">Antimicrobial</keyword>
<dbReference type="PANTHER" id="PTHR38107:SF3">
    <property type="entry name" value="LYSOZYME RRRD-RELATED"/>
    <property type="match status" value="1"/>
</dbReference>
<evidence type="ECO:0000313" key="7">
    <source>
        <dbReference type="EMBL" id="BAW27437.1"/>
    </source>
</evidence>
<keyword evidence="4 6" id="KW-0378">Hydrolase</keyword>
<gene>
    <name evidence="7" type="ORF">KF715C_pC40</name>
</gene>
<geneLocation type="plasmid" evidence="8">
    <name>pkf715c dna</name>
</geneLocation>
<dbReference type="HAMAP" id="MF_04110">
    <property type="entry name" value="ENDOLYSIN_T4"/>
    <property type="match status" value="1"/>
</dbReference>
<keyword evidence="7" id="KW-0614">Plasmid</keyword>
<evidence type="ECO:0000256" key="1">
    <source>
        <dbReference type="ARBA" id="ARBA00000632"/>
    </source>
</evidence>
<evidence type="ECO:0000256" key="4">
    <source>
        <dbReference type="ARBA" id="ARBA00022801"/>
    </source>
</evidence>
<evidence type="ECO:0000256" key="3">
    <source>
        <dbReference type="ARBA" id="ARBA00022638"/>
    </source>
</evidence>
<dbReference type="SUPFAM" id="SSF53955">
    <property type="entry name" value="Lysozyme-like"/>
    <property type="match status" value="1"/>
</dbReference>
<dbReference type="InterPro" id="IPR023347">
    <property type="entry name" value="Lysozyme_dom_sf"/>
</dbReference>
<evidence type="ECO:0000256" key="6">
    <source>
        <dbReference type="RuleBase" id="RU003788"/>
    </source>
</evidence>
<dbReference type="GO" id="GO:0016998">
    <property type="term" value="P:cell wall macromolecule catabolic process"/>
    <property type="evidence" value="ECO:0007669"/>
    <property type="project" value="InterPro"/>
</dbReference>
<comment type="catalytic activity">
    <reaction evidence="1 6">
        <text>Hydrolysis of (1-&gt;4)-beta-linkages between N-acetylmuramic acid and N-acetyl-D-glucosamine residues in a peptidoglycan and between N-acetyl-D-glucosamine residues in chitodextrins.</text>
        <dbReference type="EC" id="3.2.1.17"/>
    </reaction>
</comment>
<dbReference type="EC" id="3.2.1.17" evidence="6"/>
<dbReference type="Pfam" id="PF00959">
    <property type="entry name" value="Phage_lysozyme"/>
    <property type="match status" value="1"/>
</dbReference>
<keyword evidence="3 6" id="KW-0081">Bacteriolytic enzyme</keyword>
<dbReference type="InterPro" id="IPR023346">
    <property type="entry name" value="Lysozyme-like_dom_sf"/>
</dbReference>
<keyword evidence="5 6" id="KW-0326">Glycosidase</keyword>
<dbReference type="RefSeq" id="WP_096427169.1">
    <property type="nucleotide sequence ID" value="NZ_AP015032.1"/>
</dbReference>
<name>A0A1L7NPR7_PSEPU</name>
<sequence>MAKIPTTREVTSAIKAVGQRKKTLALVITMAISAAGYEGTRLDVYDDGLGIPTQCMGQTQGVKFGQPARTLEECAETLVVRIQDNQDVLQRRIGAIQTPAGAITYKDLSPGEQEAYNSFYDNLGPGGKGVKDGLFALKANGQPSTLVRKLRAGDRVGACEQIMQWLNPKWMPGIKKRREAERAHCLRDLQA</sequence>
<reference evidence="7 8" key="1">
    <citation type="submission" date="2015-11" db="EMBL/GenBank/DDBJ databases">
        <title>Complete genome sequencing of a biphenyl-degrading bacterium, Pseudomonas putida KF715 (=NBRC110667).</title>
        <authorList>
            <person name="Suenaga H."/>
            <person name="Fujihara N."/>
            <person name="Watanabe T."/>
            <person name="Hirose J."/>
            <person name="Kimura N."/>
            <person name="Yamazoe A."/>
            <person name="Hosoyama A."/>
            <person name="Shimodaira J."/>
            <person name="Furukawa K."/>
        </authorList>
    </citation>
    <scope>NUCLEOTIDE SEQUENCE [LARGE SCALE GENOMIC DNA]</scope>
    <source>
        <strain evidence="7 8">KF715</strain>
        <plasmid evidence="8">Plasmid pkf715c dna</plasmid>
    </source>
</reference>
<dbReference type="AlphaFoldDB" id="A0A1L7NPR7"/>
<dbReference type="GO" id="GO:0042742">
    <property type="term" value="P:defense response to bacterium"/>
    <property type="evidence" value="ECO:0007669"/>
    <property type="project" value="UniProtKB-KW"/>
</dbReference>
<evidence type="ECO:0000256" key="2">
    <source>
        <dbReference type="ARBA" id="ARBA00022529"/>
    </source>
</evidence>
<dbReference type="Gene3D" id="1.10.530.40">
    <property type="match status" value="1"/>
</dbReference>
<evidence type="ECO:0000313" key="8">
    <source>
        <dbReference type="Proteomes" id="UP000218731"/>
    </source>
</evidence>
<dbReference type="GO" id="GO:0003796">
    <property type="term" value="F:lysozyme activity"/>
    <property type="evidence" value="ECO:0007669"/>
    <property type="project" value="UniProtKB-EC"/>
</dbReference>
<dbReference type="GO" id="GO:0009253">
    <property type="term" value="P:peptidoglycan catabolic process"/>
    <property type="evidence" value="ECO:0007669"/>
    <property type="project" value="InterPro"/>
</dbReference>
<dbReference type="PANTHER" id="PTHR38107">
    <property type="match status" value="1"/>
</dbReference>
<organism evidence="7 8">
    <name type="scientific">Pseudomonas putida</name>
    <name type="common">Arthrobacter siderocapsulatus</name>
    <dbReference type="NCBI Taxonomy" id="303"/>
    <lineage>
        <taxon>Bacteria</taxon>
        <taxon>Pseudomonadati</taxon>
        <taxon>Pseudomonadota</taxon>
        <taxon>Gammaproteobacteria</taxon>
        <taxon>Pseudomonadales</taxon>
        <taxon>Pseudomonadaceae</taxon>
        <taxon>Pseudomonas</taxon>
    </lineage>
</organism>
<comment type="similarity">
    <text evidence="6">Belongs to the glycosyl hydrolase 24 family.</text>
</comment>
<dbReference type="InterPro" id="IPR002196">
    <property type="entry name" value="Glyco_hydro_24"/>
</dbReference>
<accession>A0A1L7NPR7</accession>